<dbReference type="PANTHER" id="PTHR38031:SF1">
    <property type="entry name" value="SULFUR CARRIER PROTEIN CYSO"/>
    <property type="match status" value="1"/>
</dbReference>
<proteinExistence type="predicted"/>
<organism evidence="1 2">
    <name type="scientific">Chloroflexus aggregans</name>
    <dbReference type="NCBI Taxonomy" id="152260"/>
    <lineage>
        <taxon>Bacteria</taxon>
        <taxon>Bacillati</taxon>
        <taxon>Chloroflexota</taxon>
        <taxon>Chloroflexia</taxon>
        <taxon>Chloroflexales</taxon>
        <taxon>Chloroflexineae</taxon>
        <taxon>Chloroflexaceae</taxon>
        <taxon>Chloroflexus</taxon>
    </lineage>
</organism>
<dbReference type="Proteomes" id="UP000243376">
    <property type="component" value="Unassembled WGS sequence"/>
</dbReference>
<dbReference type="InterPro" id="IPR012675">
    <property type="entry name" value="Beta-grasp_dom_sf"/>
</dbReference>
<dbReference type="EMBL" id="PNIQ01000164">
    <property type="protein sequence ID" value="PMP85437.1"/>
    <property type="molecule type" value="Genomic_DNA"/>
</dbReference>
<dbReference type="SUPFAM" id="SSF54285">
    <property type="entry name" value="MoaD/ThiS"/>
    <property type="match status" value="1"/>
</dbReference>
<evidence type="ECO:0000313" key="2">
    <source>
        <dbReference type="Proteomes" id="UP000243376"/>
    </source>
</evidence>
<protein>
    <submittedName>
        <fullName evidence="1">Molybdopterin synthase sulfur carrier subunit</fullName>
    </submittedName>
</protein>
<dbReference type="InterPro" id="IPR052045">
    <property type="entry name" value="Sulfur_Carrier/Prot_Modifier"/>
</dbReference>
<comment type="caution">
    <text evidence="1">The sequence shown here is derived from an EMBL/GenBank/DDBJ whole genome shotgun (WGS) entry which is preliminary data.</text>
</comment>
<name>A0A2J6XCD7_9CHLR</name>
<sequence>MAVTVTIPTALRQYAGGNASVTLDASDVGGLIRGLVELYPALGRHLLDDRGRLRSFVNLYVGDEDIRYLDGEATPLRDGDTVSIIPAIAGGGRQ</sequence>
<reference evidence="1 2" key="1">
    <citation type="submission" date="2018-01" db="EMBL/GenBank/DDBJ databases">
        <title>Metagenomic assembled genomes from two thermal pools in the Uzon Caldera, Kamchatka, Russia.</title>
        <authorList>
            <person name="Wilkins L."/>
            <person name="Ettinger C."/>
        </authorList>
    </citation>
    <scope>NUCLEOTIDE SEQUENCE [LARGE SCALE GENOMIC DNA]</scope>
    <source>
        <strain evidence="1">ZAV-02</strain>
    </source>
</reference>
<dbReference type="CDD" id="cd17074">
    <property type="entry name" value="Ubl_CysO_like"/>
    <property type="match status" value="1"/>
</dbReference>
<gene>
    <name evidence="1" type="ORF">C0184_02420</name>
</gene>
<dbReference type="Gene3D" id="3.10.20.30">
    <property type="match status" value="1"/>
</dbReference>
<evidence type="ECO:0000313" key="1">
    <source>
        <dbReference type="EMBL" id="PMP85437.1"/>
    </source>
</evidence>
<accession>A0A2J6XCD7</accession>
<dbReference type="InterPro" id="IPR016155">
    <property type="entry name" value="Mopterin_synth/thiamin_S_b"/>
</dbReference>
<dbReference type="AlphaFoldDB" id="A0A2J6XCD7"/>
<dbReference type="PANTHER" id="PTHR38031">
    <property type="entry name" value="SULFUR CARRIER PROTEIN SLR0821-RELATED"/>
    <property type="match status" value="1"/>
</dbReference>
<dbReference type="InterPro" id="IPR003749">
    <property type="entry name" value="ThiS/MoaD-like"/>
</dbReference>
<dbReference type="Pfam" id="PF02597">
    <property type="entry name" value="ThiS"/>
    <property type="match status" value="1"/>
</dbReference>